<gene>
    <name evidence="2" type="ORF">SOO65_15860</name>
</gene>
<dbReference type="InterPro" id="IPR014729">
    <property type="entry name" value="Rossmann-like_a/b/a_fold"/>
</dbReference>
<evidence type="ECO:0000313" key="2">
    <source>
        <dbReference type="EMBL" id="WPU64170.1"/>
    </source>
</evidence>
<dbReference type="Pfam" id="PF00582">
    <property type="entry name" value="Usp"/>
    <property type="match status" value="1"/>
</dbReference>
<dbReference type="RefSeq" id="WP_321392455.1">
    <property type="nucleotide sequence ID" value="NZ_CP139487.1"/>
</dbReference>
<dbReference type="AlphaFoldDB" id="A0AAX4HLU5"/>
<dbReference type="CDD" id="cd00293">
    <property type="entry name" value="USP-like"/>
    <property type="match status" value="1"/>
</dbReference>
<name>A0AAX4HLU5_9BACT</name>
<keyword evidence="3" id="KW-1185">Reference proteome</keyword>
<dbReference type="Gene3D" id="3.40.50.620">
    <property type="entry name" value="HUPs"/>
    <property type="match status" value="1"/>
</dbReference>
<dbReference type="InterPro" id="IPR006016">
    <property type="entry name" value="UspA"/>
</dbReference>
<dbReference type="SUPFAM" id="SSF52402">
    <property type="entry name" value="Adenine nucleotide alpha hydrolases-like"/>
    <property type="match status" value="1"/>
</dbReference>
<dbReference type="KEGG" id="psti:SOO65_15860"/>
<evidence type="ECO:0000313" key="3">
    <source>
        <dbReference type="Proteomes" id="UP001324634"/>
    </source>
</evidence>
<organism evidence="2 3">
    <name type="scientific">Peredibacter starrii</name>
    <dbReference type="NCBI Taxonomy" id="28202"/>
    <lineage>
        <taxon>Bacteria</taxon>
        <taxon>Pseudomonadati</taxon>
        <taxon>Bdellovibrionota</taxon>
        <taxon>Bacteriovoracia</taxon>
        <taxon>Bacteriovoracales</taxon>
        <taxon>Bacteriovoracaceae</taxon>
        <taxon>Peredibacter</taxon>
    </lineage>
</organism>
<sequence length="162" mass="18778">MRPQRIVVALPLEEELLAPMHEWGRKFDFSHVESVHFLHIVKKNITPLEFGLIETPDEETYHDMMPALEKFLREESRKILPADFRGETSFQLTKDFHPEEEVIDILKNRNASLVVVATRGKHGFEGLFHSSFTDYMVKFAPCDVFVVRPEAKAETRPLKKSA</sequence>
<dbReference type="EMBL" id="CP139487">
    <property type="protein sequence ID" value="WPU64170.1"/>
    <property type="molecule type" value="Genomic_DNA"/>
</dbReference>
<accession>A0AAX4HLU5</accession>
<evidence type="ECO:0000259" key="1">
    <source>
        <dbReference type="Pfam" id="PF00582"/>
    </source>
</evidence>
<protein>
    <submittedName>
        <fullName evidence="2">Universal stress protein</fullName>
    </submittedName>
</protein>
<feature type="domain" description="UspA" evidence="1">
    <location>
        <begin position="51"/>
        <end position="148"/>
    </location>
</feature>
<dbReference type="Proteomes" id="UP001324634">
    <property type="component" value="Chromosome"/>
</dbReference>
<reference evidence="2 3" key="1">
    <citation type="submission" date="2023-11" db="EMBL/GenBank/DDBJ databases">
        <title>Peredibacter starrii A3.12.</title>
        <authorList>
            <person name="Mitchell R.J."/>
        </authorList>
    </citation>
    <scope>NUCLEOTIDE SEQUENCE [LARGE SCALE GENOMIC DNA]</scope>
    <source>
        <strain evidence="2 3">A3.12</strain>
    </source>
</reference>
<proteinExistence type="predicted"/>